<comment type="subcellular location">
    <subcellularLocation>
        <location evidence="1">Membrane</location>
        <topology evidence="1">Multi-pass membrane protein</topology>
    </subcellularLocation>
</comment>
<keyword evidence="2 5" id="KW-0812">Transmembrane</keyword>
<proteinExistence type="predicted"/>
<sequence>MIAGRDALGRGLFCAFAGGFALVFAFWLEHAQGMAPCALCLWERVPYRLLLGTGIVWALFGFFGRTARPIWALAMLFACGALVLSGLHVGVEQGWWPSPLPECQAPHFRPGLSFAERLAAMPARPAKPCDAANPLFPGSPVSVVSAGFAYALVLCLVLLAAGPGRRRRFFGTRHG</sequence>
<keyword evidence="3 5" id="KW-1133">Transmembrane helix</keyword>
<evidence type="ECO:0000256" key="3">
    <source>
        <dbReference type="ARBA" id="ARBA00022989"/>
    </source>
</evidence>
<evidence type="ECO:0000256" key="5">
    <source>
        <dbReference type="SAM" id="Phobius"/>
    </source>
</evidence>
<protein>
    <submittedName>
        <fullName evidence="6">Disulfide bond formation protein B</fullName>
    </submittedName>
</protein>
<accession>A0ABT1W9W4</accession>
<evidence type="ECO:0000256" key="1">
    <source>
        <dbReference type="ARBA" id="ARBA00004141"/>
    </source>
</evidence>
<evidence type="ECO:0000256" key="2">
    <source>
        <dbReference type="ARBA" id="ARBA00022692"/>
    </source>
</evidence>
<evidence type="ECO:0000313" key="7">
    <source>
        <dbReference type="Proteomes" id="UP001524587"/>
    </source>
</evidence>
<dbReference type="RefSeq" id="WP_422865015.1">
    <property type="nucleotide sequence ID" value="NZ_JAMSKV010000013.1"/>
</dbReference>
<keyword evidence="7" id="KW-1185">Reference proteome</keyword>
<feature type="transmembrane region" description="Helical" evidence="5">
    <location>
        <begin position="141"/>
        <end position="161"/>
    </location>
</feature>
<dbReference type="Proteomes" id="UP001524587">
    <property type="component" value="Unassembled WGS sequence"/>
</dbReference>
<feature type="transmembrane region" description="Helical" evidence="5">
    <location>
        <begin position="47"/>
        <end position="63"/>
    </location>
</feature>
<evidence type="ECO:0000256" key="4">
    <source>
        <dbReference type="ARBA" id="ARBA00023136"/>
    </source>
</evidence>
<dbReference type="EMBL" id="JAMSKV010000013">
    <property type="protein sequence ID" value="MCQ8279533.1"/>
    <property type="molecule type" value="Genomic_DNA"/>
</dbReference>
<dbReference type="InterPro" id="IPR023380">
    <property type="entry name" value="DsbB-like_sf"/>
</dbReference>
<comment type="caution">
    <text evidence="6">The sequence shown here is derived from an EMBL/GenBank/DDBJ whole genome shotgun (WGS) entry which is preliminary data.</text>
</comment>
<evidence type="ECO:0000313" key="6">
    <source>
        <dbReference type="EMBL" id="MCQ8279533.1"/>
    </source>
</evidence>
<keyword evidence="4 5" id="KW-0472">Membrane</keyword>
<feature type="transmembrane region" description="Helical" evidence="5">
    <location>
        <begin position="70"/>
        <end position="91"/>
    </location>
</feature>
<dbReference type="SUPFAM" id="SSF158442">
    <property type="entry name" value="DsbB-like"/>
    <property type="match status" value="1"/>
</dbReference>
<dbReference type="InterPro" id="IPR003752">
    <property type="entry name" value="DiS_bond_form_DsbB/BdbC"/>
</dbReference>
<dbReference type="Gene3D" id="1.20.1550.10">
    <property type="entry name" value="DsbB-like"/>
    <property type="match status" value="1"/>
</dbReference>
<reference evidence="6 7" key="1">
    <citation type="submission" date="2022-06" db="EMBL/GenBank/DDBJ databases">
        <title>Endosaccharibacter gen. nov., sp. nov., endophytic bacteria isolated from sugarcane.</title>
        <authorList>
            <person name="Pitiwittayakul N."/>
            <person name="Yukphan P."/>
            <person name="Charoenyingcharoen P."/>
            <person name="Tanasupawat S."/>
        </authorList>
    </citation>
    <scope>NUCLEOTIDE SEQUENCE [LARGE SCALE GENOMIC DNA]</scope>
    <source>
        <strain evidence="6 7">KSS8</strain>
    </source>
</reference>
<gene>
    <name evidence="6" type="ORF">NFI95_13890</name>
</gene>
<name>A0ABT1W9W4_9PROT</name>
<organism evidence="6 7">
    <name type="scientific">Endosaccharibacter trunci</name>
    <dbReference type="NCBI Taxonomy" id="2812733"/>
    <lineage>
        <taxon>Bacteria</taxon>
        <taxon>Pseudomonadati</taxon>
        <taxon>Pseudomonadota</taxon>
        <taxon>Alphaproteobacteria</taxon>
        <taxon>Acetobacterales</taxon>
        <taxon>Acetobacteraceae</taxon>
        <taxon>Endosaccharibacter</taxon>
    </lineage>
</organism>
<dbReference type="Pfam" id="PF02600">
    <property type="entry name" value="DsbB"/>
    <property type="match status" value="1"/>
</dbReference>
<feature type="transmembrane region" description="Helical" evidence="5">
    <location>
        <begin position="7"/>
        <end position="27"/>
    </location>
</feature>